<dbReference type="Pfam" id="PF00754">
    <property type="entry name" value="F5_F8_type_C"/>
    <property type="match status" value="1"/>
</dbReference>
<dbReference type="CDD" id="cd00057">
    <property type="entry name" value="FA58C"/>
    <property type="match status" value="1"/>
</dbReference>
<dbReference type="Pfam" id="PF23328">
    <property type="entry name" value="Sha_B_N"/>
    <property type="match status" value="1"/>
</dbReference>
<protein>
    <submittedName>
        <fullName evidence="10">Coagulation factor V</fullName>
    </submittedName>
</protein>
<comment type="subcellular location">
    <subcellularLocation>
        <location evidence="1">Endomembrane system</location>
        <topology evidence="1">Peripheral membrane protein</topology>
    </subcellularLocation>
    <subcellularLocation>
        <location evidence="2">Secreted</location>
    </subcellularLocation>
</comment>
<evidence type="ECO:0000256" key="6">
    <source>
        <dbReference type="ARBA" id="ARBA00023157"/>
    </source>
</evidence>
<dbReference type="PANTHER" id="PTHR46806:SF5">
    <property type="entry name" value="F5_8 TYPE C DOMAIN-CONTAINING PROTEIN"/>
    <property type="match status" value="1"/>
</dbReference>
<dbReference type="InterPro" id="IPR057507">
    <property type="entry name" value="Sha_B-like_N"/>
</dbReference>
<organism evidence="10 11">
    <name type="scientific">Stylophora pistillata</name>
    <name type="common">Smooth cauliflower coral</name>
    <dbReference type="NCBI Taxonomy" id="50429"/>
    <lineage>
        <taxon>Eukaryota</taxon>
        <taxon>Metazoa</taxon>
        <taxon>Cnidaria</taxon>
        <taxon>Anthozoa</taxon>
        <taxon>Hexacorallia</taxon>
        <taxon>Scleractinia</taxon>
        <taxon>Astrocoeniina</taxon>
        <taxon>Pocilloporidae</taxon>
        <taxon>Stylophora</taxon>
    </lineage>
</organism>
<feature type="domain" description="F5/8 type C" evidence="9">
    <location>
        <begin position="114"/>
        <end position="259"/>
    </location>
</feature>
<dbReference type="GO" id="GO:0005886">
    <property type="term" value="C:plasma membrane"/>
    <property type="evidence" value="ECO:0007669"/>
    <property type="project" value="TreeGrafter"/>
</dbReference>
<evidence type="ECO:0000256" key="7">
    <source>
        <dbReference type="SAM" id="MobiDB-lite"/>
    </source>
</evidence>
<dbReference type="FunFam" id="2.60.120.260:FF:000016">
    <property type="entry name" value="Contactin-associated protein-like 4 isoform 1"/>
    <property type="match status" value="1"/>
</dbReference>
<dbReference type="InterPro" id="IPR000421">
    <property type="entry name" value="FA58C"/>
</dbReference>
<evidence type="ECO:0000313" key="10">
    <source>
        <dbReference type="EMBL" id="PFX13438.1"/>
    </source>
</evidence>
<feature type="transmembrane region" description="Helical" evidence="8">
    <location>
        <begin position="6"/>
        <end position="26"/>
    </location>
</feature>
<accession>A0A2B4RAN9</accession>
<evidence type="ECO:0000256" key="5">
    <source>
        <dbReference type="ARBA" id="ARBA00023136"/>
    </source>
</evidence>
<dbReference type="InterPro" id="IPR008979">
    <property type="entry name" value="Galactose-bd-like_sf"/>
</dbReference>
<dbReference type="Gene3D" id="2.60.120.260">
    <property type="entry name" value="Galactose-binding domain-like"/>
    <property type="match status" value="1"/>
</dbReference>
<feature type="transmembrane region" description="Helical" evidence="8">
    <location>
        <begin position="293"/>
        <end position="321"/>
    </location>
</feature>
<evidence type="ECO:0000256" key="8">
    <source>
        <dbReference type="SAM" id="Phobius"/>
    </source>
</evidence>
<evidence type="ECO:0000256" key="4">
    <source>
        <dbReference type="ARBA" id="ARBA00022889"/>
    </source>
</evidence>
<dbReference type="PANTHER" id="PTHR46806">
    <property type="entry name" value="F5/8 TYPE C DOMAIN-CONTAINING PROTEIN"/>
    <property type="match status" value="1"/>
</dbReference>
<dbReference type="STRING" id="50429.A0A2B4RAN9"/>
<keyword evidence="11" id="KW-1185">Reference proteome</keyword>
<dbReference type="GO" id="GO:0038023">
    <property type="term" value="F:signaling receptor activity"/>
    <property type="evidence" value="ECO:0007669"/>
    <property type="project" value="TreeGrafter"/>
</dbReference>
<keyword evidence="4" id="KW-0130">Cell adhesion</keyword>
<evidence type="ECO:0000256" key="3">
    <source>
        <dbReference type="ARBA" id="ARBA00022525"/>
    </source>
</evidence>
<dbReference type="EMBL" id="LSMT01000977">
    <property type="protein sequence ID" value="PFX13438.1"/>
    <property type="molecule type" value="Genomic_DNA"/>
</dbReference>
<dbReference type="SUPFAM" id="SSF49785">
    <property type="entry name" value="Galactose-binding domain-like"/>
    <property type="match status" value="1"/>
</dbReference>
<dbReference type="GO" id="GO:0007155">
    <property type="term" value="P:cell adhesion"/>
    <property type="evidence" value="ECO:0007669"/>
    <property type="project" value="UniProtKB-KW"/>
</dbReference>
<keyword evidence="8" id="KW-1133">Transmembrane helix</keyword>
<dbReference type="SMART" id="SM00231">
    <property type="entry name" value="FA58C"/>
    <property type="match status" value="1"/>
</dbReference>
<dbReference type="InterPro" id="IPR050633">
    <property type="entry name" value="Neuropilin_MCO_CoagFactor"/>
</dbReference>
<keyword evidence="5 8" id="KW-0472">Membrane</keyword>
<name>A0A2B4RAN9_STYPI</name>
<dbReference type="PROSITE" id="PS50022">
    <property type="entry name" value="FA58C_3"/>
    <property type="match status" value="1"/>
</dbReference>
<comment type="caution">
    <text evidence="10">The sequence shown here is derived from an EMBL/GenBank/DDBJ whole genome shotgun (WGS) entry which is preliminary data.</text>
</comment>
<evidence type="ECO:0000256" key="2">
    <source>
        <dbReference type="ARBA" id="ARBA00004613"/>
    </source>
</evidence>
<gene>
    <name evidence="10" type="primary">F5</name>
    <name evidence="10" type="ORF">AWC38_SpisGene22475</name>
</gene>
<reference evidence="11" key="1">
    <citation type="journal article" date="2017" name="bioRxiv">
        <title>Comparative analysis of the genomes of Stylophora pistillata and Acropora digitifera provides evidence for extensive differences between species of corals.</title>
        <authorList>
            <person name="Voolstra C.R."/>
            <person name="Li Y."/>
            <person name="Liew Y.J."/>
            <person name="Baumgarten S."/>
            <person name="Zoccola D."/>
            <person name="Flot J.-F."/>
            <person name="Tambutte S."/>
            <person name="Allemand D."/>
            <person name="Aranda M."/>
        </authorList>
    </citation>
    <scope>NUCLEOTIDE SEQUENCE [LARGE SCALE GENOMIC DNA]</scope>
</reference>
<evidence type="ECO:0000256" key="1">
    <source>
        <dbReference type="ARBA" id="ARBA00004184"/>
    </source>
</evidence>
<feature type="compositionally biased region" description="Polar residues" evidence="7">
    <location>
        <begin position="383"/>
        <end position="393"/>
    </location>
</feature>
<dbReference type="Proteomes" id="UP000225706">
    <property type="component" value="Unassembled WGS sequence"/>
</dbReference>
<dbReference type="OrthoDB" id="6084983at2759"/>
<sequence>MPSTTPAINSITGIVVLMFSVATLRLPLLQASLSRDGVEEYNISRRGRYDTDSFRIIYKTGFECPSDVCANASAWVDSSTACGCICISETPTFLPELGSCGDTASVKNSLFGNCSEALGLESGKINDSQLNSSHSFPGYDSSRGRLNNEKAWCTVTMGHYFEIDLVEVRHVSAIATQGFKGNFHNYVKTFEIKYSYDGETWFDYKDKNNNKKKFTGNSDTDTIKYNYFKATFETRFFRIYPKEYNTRGYRCLRVEVYGCTDNAGFTVFVTTLVTVKESSTSTGKKDAKTKGDYSGFSGVMIAVAVACAVVFGIFLIVLVVFCNRKKLKNSQQETKPAVITRNPVVEIYDQIPIERPIDRSSTSSEQDSQSTYQGLVNNSVTHKTCDHSQQPRSQGLFSLVGGGVGGGPFPAPPSAKGEGPGDKFGLSDT</sequence>
<keyword evidence="6" id="KW-1015">Disulfide bond</keyword>
<dbReference type="AlphaFoldDB" id="A0A2B4RAN9"/>
<evidence type="ECO:0000259" key="9">
    <source>
        <dbReference type="PROSITE" id="PS50022"/>
    </source>
</evidence>
<keyword evidence="3" id="KW-0964">Secreted</keyword>
<keyword evidence="8" id="KW-0812">Transmembrane</keyword>
<feature type="region of interest" description="Disordered" evidence="7">
    <location>
        <begin position="383"/>
        <end position="429"/>
    </location>
</feature>
<proteinExistence type="predicted"/>
<dbReference type="PROSITE" id="PS01286">
    <property type="entry name" value="FA58C_2"/>
    <property type="match status" value="1"/>
</dbReference>
<dbReference type="GO" id="GO:0012505">
    <property type="term" value="C:endomembrane system"/>
    <property type="evidence" value="ECO:0007669"/>
    <property type="project" value="UniProtKB-SubCell"/>
</dbReference>
<evidence type="ECO:0000313" key="11">
    <source>
        <dbReference type="Proteomes" id="UP000225706"/>
    </source>
</evidence>
<dbReference type="GO" id="GO:0005576">
    <property type="term" value="C:extracellular region"/>
    <property type="evidence" value="ECO:0007669"/>
    <property type="project" value="UniProtKB-SubCell"/>
</dbReference>